<dbReference type="EMBL" id="X99996">
    <property type="protein sequence ID" value="CAA68255.1"/>
    <property type="molecule type" value="mRNA"/>
</dbReference>
<keyword evidence="2 3" id="KW-0175">Coiled coil</keyword>
<dbReference type="PANTHER" id="PTHR45721">
    <property type="entry name" value="LAMIN DM0-RELATED"/>
    <property type="match status" value="1"/>
</dbReference>
<feature type="coiled-coil region" evidence="5">
    <location>
        <begin position="350"/>
        <end position="444"/>
    </location>
</feature>
<dbReference type="SUPFAM" id="SSF64593">
    <property type="entry name" value="Intermediate filament protein, coiled coil region"/>
    <property type="match status" value="2"/>
</dbReference>
<dbReference type="AlphaFoldDB" id="O46138"/>
<feature type="coiled-coil region" evidence="5">
    <location>
        <begin position="89"/>
        <end position="289"/>
    </location>
</feature>
<feature type="region of interest" description="Disordered" evidence="6">
    <location>
        <begin position="1"/>
        <end position="36"/>
    </location>
</feature>
<dbReference type="Pfam" id="PF00932">
    <property type="entry name" value="LTD"/>
    <property type="match status" value="1"/>
</dbReference>
<dbReference type="GO" id="GO:0007097">
    <property type="term" value="P:nuclear migration"/>
    <property type="evidence" value="ECO:0007669"/>
    <property type="project" value="TreeGrafter"/>
</dbReference>
<organism evidence="9">
    <name type="scientific">Lineus sanguineus</name>
    <name type="common">Ribbon worm</name>
    <dbReference type="NCBI Taxonomy" id="187800"/>
    <lineage>
        <taxon>Eukaryota</taxon>
        <taxon>Metazoa</taxon>
        <taxon>Spiralia</taxon>
        <taxon>Lophotrochozoa</taxon>
        <taxon>Nemertea</taxon>
        <taxon>Pilidiophora</taxon>
        <taxon>Heteronemertea</taxon>
        <taxon>Lineidae</taxon>
        <taxon>Lineus</taxon>
    </lineage>
</organism>
<protein>
    <submittedName>
        <fullName evidence="9">Intermediate filament protein</fullName>
    </submittedName>
</protein>
<dbReference type="GO" id="GO:0005652">
    <property type="term" value="C:nuclear lamina"/>
    <property type="evidence" value="ECO:0007669"/>
    <property type="project" value="TreeGrafter"/>
</dbReference>
<dbReference type="InterPro" id="IPR001322">
    <property type="entry name" value="Lamin_tail_dom"/>
</dbReference>
<accession>O46138</accession>
<dbReference type="GO" id="GO:0051664">
    <property type="term" value="P:nuclear pore localization"/>
    <property type="evidence" value="ECO:0007669"/>
    <property type="project" value="TreeGrafter"/>
</dbReference>
<name>O46138_LINSA</name>
<keyword evidence="1 3" id="KW-0403">Intermediate filament</keyword>
<dbReference type="PROSITE" id="PS00226">
    <property type="entry name" value="IF_ROD_1"/>
    <property type="match status" value="1"/>
</dbReference>
<dbReference type="Gene3D" id="1.20.5.500">
    <property type="entry name" value="Single helix bin"/>
    <property type="match status" value="1"/>
</dbReference>
<dbReference type="InterPro" id="IPR016451">
    <property type="entry name" value="Intermed_filament_ifa/ifb"/>
</dbReference>
<dbReference type="PROSITE" id="PS51842">
    <property type="entry name" value="IF_ROD_2"/>
    <property type="match status" value="1"/>
</dbReference>
<reference evidence="9" key="1">
    <citation type="submission" date="1996-08" db="EMBL/GenBank/DDBJ databases">
        <authorList>
            <person name="Bovenschulte M."/>
        </authorList>
    </citation>
    <scope>NUCLEOTIDE SEQUENCE</scope>
</reference>
<evidence type="ECO:0000256" key="6">
    <source>
        <dbReference type="SAM" id="MobiDB-lite"/>
    </source>
</evidence>
<dbReference type="GO" id="GO:0005200">
    <property type="term" value="F:structural constituent of cytoskeleton"/>
    <property type="evidence" value="ECO:0007669"/>
    <property type="project" value="TreeGrafter"/>
</dbReference>
<evidence type="ECO:0000256" key="1">
    <source>
        <dbReference type="ARBA" id="ARBA00022754"/>
    </source>
</evidence>
<dbReference type="PIRSF" id="PIRSF005546">
    <property type="entry name" value="Intermed_filamnt_Ifb-2"/>
    <property type="match status" value="1"/>
</dbReference>
<evidence type="ECO:0000256" key="2">
    <source>
        <dbReference type="ARBA" id="ARBA00023054"/>
    </source>
</evidence>
<feature type="domain" description="LTD" evidence="7">
    <location>
        <begin position="485"/>
        <end position="598"/>
    </location>
</feature>
<dbReference type="InterPro" id="IPR018039">
    <property type="entry name" value="IF_conserved"/>
</dbReference>
<evidence type="ECO:0000256" key="4">
    <source>
        <dbReference type="RuleBase" id="RU000685"/>
    </source>
</evidence>
<dbReference type="InterPro" id="IPR039008">
    <property type="entry name" value="IF_rod_dom"/>
</dbReference>
<proteinExistence type="evidence at transcript level"/>
<comment type="similarity">
    <text evidence="3 4">Belongs to the intermediate filament family.</text>
</comment>
<sequence>MATKTEQQKGGDKTVTTTKTTYRYESEGEGGQTREPIMAPRPYYAINRTGVGMGMGGGSSSMSMHMRSMGSASMATPAGAYQNISALGTASVQKNRKREKKDMQDLNERLASYIEKVRFLEAQNKKLGSELDDLRAKWGKETAAVKAVYEGELAQARKLLDESEKERSRLELKVPVLQEEVDREKQRNAEMAKGIQDDKDKIERQYQQLSDYEGEINLLRRRINSLETENKEDKCEIKRLMEELARAKQDLDNETLNRVCAENDKQSLIEELEFLKNVHEQEMKDLAALAYRDTTAENREFWKNELSQAIHDIQVEYESKLDGMRGELSAFYDAKMQEFRSGATRQNMESTLAKEEVKKLRGQISDLRAKLADLEAKNQGLEKLYNDAIRDLDEKEREFELERTEMRAEIESLRAELESVLAELQNLLDAKLSLELEIAAYRKLLEGEETRIGLRSVVESVMGGDFAVGMGGQEGGAAMKGEMSAKTTYQRSAKGNISVAECDASGKFIVFENTGKKDEVLEGWKVNRKIEGKSPVTFSVPKLTIGNQRKAKIWVQGGKPAGSSDMECDVKSMGVGGNIQTILLNAEGEERATHTQKTTYSS</sequence>
<dbReference type="SUPFAM" id="SSF74853">
    <property type="entry name" value="Lamin A/C globular tail domain"/>
    <property type="match status" value="1"/>
</dbReference>
<evidence type="ECO:0000256" key="5">
    <source>
        <dbReference type="SAM" id="Coils"/>
    </source>
</evidence>
<dbReference type="SMART" id="SM01391">
    <property type="entry name" value="Filament"/>
    <property type="match status" value="1"/>
</dbReference>
<dbReference type="GO" id="GO:0005882">
    <property type="term" value="C:intermediate filament"/>
    <property type="evidence" value="ECO:0007669"/>
    <property type="project" value="UniProtKB-UniRule"/>
</dbReference>
<dbReference type="PROSITE" id="PS51841">
    <property type="entry name" value="LTD"/>
    <property type="match status" value="1"/>
</dbReference>
<dbReference type="PANTHER" id="PTHR45721:SF12">
    <property type="entry name" value="INTERMEDIATE FILAMENT PROTEIN IFA-1"/>
    <property type="match status" value="1"/>
</dbReference>
<dbReference type="InterPro" id="IPR036415">
    <property type="entry name" value="Lamin_tail_dom_sf"/>
</dbReference>
<feature type="domain" description="IF rod" evidence="8">
    <location>
        <begin position="99"/>
        <end position="452"/>
    </location>
</feature>
<dbReference type="GO" id="GO:0006998">
    <property type="term" value="P:nuclear envelope organization"/>
    <property type="evidence" value="ECO:0007669"/>
    <property type="project" value="TreeGrafter"/>
</dbReference>
<dbReference type="Pfam" id="PF00038">
    <property type="entry name" value="Filament"/>
    <property type="match status" value="1"/>
</dbReference>
<dbReference type="Gene3D" id="2.60.40.1260">
    <property type="entry name" value="Lamin Tail domain"/>
    <property type="match status" value="1"/>
</dbReference>
<evidence type="ECO:0000313" key="9">
    <source>
        <dbReference type="EMBL" id="CAA68255.1"/>
    </source>
</evidence>
<evidence type="ECO:0000256" key="3">
    <source>
        <dbReference type="PIRNR" id="PIRNR005546"/>
    </source>
</evidence>
<feature type="compositionally biased region" description="Basic and acidic residues" evidence="6">
    <location>
        <begin position="1"/>
        <end position="12"/>
    </location>
</feature>
<evidence type="ECO:0000259" key="8">
    <source>
        <dbReference type="PROSITE" id="PS51842"/>
    </source>
</evidence>
<evidence type="ECO:0000259" key="7">
    <source>
        <dbReference type="PROSITE" id="PS51841"/>
    </source>
</evidence>
<dbReference type="GO" id="GO:0090435">
    <property type="term" value="P:protein localization to nuclear envelope"/>
    <property type="evidence" value="ECO:0007669"/>
    <property type="project" value="TreeGrafter"/>
</dbReference>
<dbReference type="Gene3D" id="1.20.5.170">
    <property type="match status" value="1"/>
</dbReference>
<dbReference type="Gene3D" id="1.20.5.1160">
    <property type="entry name" value="Vasodilator-stimulated phosphoprotein"/>
    <property type="match status" value="2"/>
</dbReference>
<dbReference type="GO" id="GO:0031507">
    <property type="term" value="P:heterochromatin formation"/>
    <property type="evidence" value="ECO:0007669"/>
    <property type="project" value="TreeGrafter"/>
</dbReference>